<dbReference type="PROSITE" id="PS50005">
    <property type="entry name" value="TPR"/>
    <property type="match status" value="1"/>
</dbReference>
<keyword evidence="1" id="KW-1133">Transmembrane helix</keyword>
<reference evidence="3" key="1">
    <citation type="submission" date="2018-05" db="EMBL/GenBank/DDBJ databases">
        <authorList>
            <person name="Lanie J.A."/>
            <person name="Ng W.-L."/>
            <person name="Kazmierczak K.M."/>
            <person name="Andrzejewski T.M."/>
            <person name="Davidsen T.M."/>
            <person name="Wayne K.J."/>
            <person name="Tettelin H."/>
            <person name="Glass J.I."/>
            <person name="Rusch D."/>
            <person name="Podicherti R."/>
            <person name="Tsui H.-C.T."/>
            <person name="Winkler M.E."/>
        </authorList>
    </citation>
    <scope>NUCLEOTIDE SEQUENCE</scope>
</reference>
<dbReference type="SUPFAM" id="SSF55073">
    <property type="entry name" value="Nucleotide cyclase"/>
    <property type="match status" value="1"/>
</dbReference>
<dbReference type="InterPro" id="IPR050697">
    <property type="entry name" value="Adenylyl/Guanylyl_Cyclase_3/4"/>
</dbReference>
<dbReference type="GO" id="GO:0035556">
    <property type="term" value="P:intracellular signal transduction"/>
    <property type="evidence" value="ECO:0007669"/>
    <property type="project" value="InterPro"/>
</dbReference>
<evidence type="ECO:0000313" key="3">
    <source>
        <dbReference type="EMBL" id="SVA90920.1"/>
    </source>
</evidence>
<dbReference type="CDD" id="cd07302">
    <property type="entry name" value="CHD"/>
    <property type="match status" value="1"/>
</dbReference>
<sequence>MSDERVQRKVTVILAADVVGYSTMMEGNEEQTLKNLKACRAIIDGLISEYHGRIFNTAGDSVIAEFQSAVDAVVCASEFQKAIRQRNDANVEPDQMHFRVGINMGDVVIEEDNLYGEGVNVASRLETLAQPGGICLSKNVHEIVSNKTSFDYHDLGEQRVKNTTLHAVDVTLEGTNKRKLSQAQQIQKASPLTKYVAVATLVAVVVAGGMYWFVFKPDFTPADQSKYAFKLPDIPTIAILPFRNLSGNPDHEYISNGLAENIILELSNSEDMLVISRNSSFYYKDKQVNIQEIAEKLGVQYLLEGSVQVSGNSIRVSTQLVDALNGKNLWAERLDEKLDDLFRVQDKITQKISEELEIKLNVGDQGTVWRDLIQDPAAFKMVVEYRTEFQKFSPSGYKKAEVLNKNLCERLPESFMCHNITGWTYYIQSALGFADNPQEALKKARHHANKALEKQETANSHGMLALISMKENNVELAFKHIDRALELGPNETDVLAMGGGMKLRFDPENAIILNERLFRKDPFPAPHFIRNLALNHMILNNNQKAKAIFLSILDMNLDHAKLVAEIYRHLSVISHFENDPEKAQEYTELSLKKQPSQTITAVEKTYKIWKSQEFFDRYFQALKSLGFP</sequence>
<dbReference type="Gene3D" id="3.30.70.1230">
    <property type="entry name" value="Nucleotide cyclase"/>
    <property type="match status" value="1"/>
</dbReference>
<dbReference type="AlphaFoldDB" id="A0A381ZNT5"/>
<name>A0A381ZNT5_9ZZZZ</name>
<dbReference type="SMART" id="SM00028">
    <property type="entry name" value="TPR"/>
    <property type="match status" value="3"/>
</dbReference>
<feature type="domain" description="Guanylate cyclase" evidence="2">
    <location>
        <begin position="12"/>
        <end position="126"/>
    </location>
</feature>
<evidence type="ECO:0000259" key="2">
    <source>
        <dbReference type="PROSITE" id="PS50125"/>
    </source>
</evidence>
<dbReference type="InterPro" id="IPR011990">
    <property type="entry name" value="TPR-like_helical_dom_sf"/>
</dbReference>
<organism evidence="3">
    <name type="scientific">marine metagenome</name>
    <dbReference type="NCBI Taxonomy" id="408172"/>
    <lineage>
        <taxon>unclassified sequences</taxon>
        <taxon>metagenomes</taxon>
        <taxon>ecological metagenomes</taxon>
    </lineage>
</organism>
<dbReference type="PANTHER" id="PTHR43081">
    <property type="entry name" value="ADENYLATE CYCLASE, TERMINAL-DIFFERENTIATION SPECIFIC-RELATED"/>
    <property type="match status" value="1"/>
</dbReference>
<feature type="transmembrane region" description="Helical" evidence="1">
    <location>
        <begin position="195"/>
        <end position="215"/>
    </location>
</feature>
<keyword evidence="1" id="KW-0812">Transmembrane</keyword>
<dbReference type="Gene3D" id="1.25.40.10">
    <property type="entry name" value="Tetratricopeptide repeat domain"/>
    <property type="match status" value="1"/>
</dbReference>
<dbReference type="GO" id="GO:0006171">
    <property type="term" value="P:cAMP biosynthetic process"/>
    <property type="evidence" value="ECO:0007669"/>
    <property type="project" value="TreeGrafter"/>
</dbReference>
<dbReference type="InterPro" id="IPR001054">
    <property type="entry name" value="A/G_cyclase"/>
</dbReference>
<dbReference type="PANTHER" id="PTHR43081:SF19">
    <property type="entry name" value="PH-SENSITIVE ADENYLATE CYCLASE RV1264"/>
    <property type="match status" value="1"/>
</dbReference>
<evidence type="ECO:0000256" key="1">
    <source>
        <dbReference type="SAM" id="Phobius"/>
    </source>
</evidence>
<dbReference type="EMBL" id="UINC01022063">
    <property type="protein sequence ID" value="SVA90920.1"/>
    <property type="molecule type" value="Genomic_DNA"/>
</dbReference>
<dbReference type="PROSITE" id="PS50125">
    <property type="entry name" value="GUANYLATE_CYCLASE_2"/>
    <property type="match status" value="1"/>
</dbReference>
<dbReference type="InterPro" id="IPR029787">
    <property type="entry name" value="Nucleotide_cyclase"/>
</dbReference>
<dbReference type="SUPFAM" id="SSF81901">
    <property type="entry name" value="HCP-like"/>
    <property type="match status" value="1"/>
</dbReference>
<protein>
    <recommendedName>
        <fullName evidence="2">Guanylate cyclase domain-containing protein</fullName>
    </recommendedName>
</protein>
<dbReference type="InterPro" id="IPR019734">
    <property type="entry name" value="TPR_rpt"/>
</dbReference>
<accession>A0A381ZNT5</accession>
<dbReference type="Pfam" id="PF00211">
    <property type="entry name" value="Guanylate_cyc"/>
    <property type="match status" value="1"/>
</dbReference>
<dbReference type="Gene3D" id="3.40.50.10070">
    <property type="entry name" value="TolB, N-terminal domain"/>
    <property type="match status" value="1"/>
</dbReference>
<gene>
    <name evidence="3" type="ORF">METZ01_LOCUS143774</name>
</gene>
<dbReference type="SUPFAM" id="SSF52964">
    <property type="entry name" value="TolB, N-terminal domain"/>
    <property type="match status" value="1"/>
</dbReference>
<keyword evidence="1" id="KW-0472">Membrane</keyword>
<proteinExistence type="predicted"/>